<evidence type="ECO:0000313" key="8">
    <source>
        <dbReference type="Proteomes" id="UP001241603"/>
    </source>
</evidence>
<keyword evidence="2" id="KW-0238">DNA-binding</keyword>
<dbReference type="SMART" id="SM00421">
    <property type="entry name" value="HTH_LUXR"/>
    <property type="match status" value="1"/>
</dbReference>
<dbReference type="NCBIfam" id="NF006900">
    <property type="entry name" value="PRK09390.1"/>
    <property type="match status" value="1"/>
</dbReference>
<dbReference type="InterPro" id="IPR000792">
    <property type="entry name" value="Tscrpt_reg_LuxR_C"/>
</dbReference>
<accession>A0ABU0H807</accession>
<dbReference type="PANTHER" id="PTHR44688">
    <property type="entry name" value="DNA-BINDING TRANSCRIPTIONAL ACTIVATOR DEVR_DOSR"/>
    <property type="match status" value="1"/>
</dbReference>
<gene>
    <name evidence="7" type="ORF">QO014_002297</name>
</gene>
<dbReference type="PANTHER" id="PTHR44688:SF16">
    <property type="entry name" value="DNA-BINDING TRANSCRIPTIONAL ACTIVATOR DEVR_DOSR"/>
    <property type="match status" value="1"/>
</dbReference>
<keyword evidence="3" id="KW-0804">Transcription</keyword>
<sequence length="212" mass="22876">MASEGMIHVIDDDEGARESLAFLLSSAELTVRTYDSAVRFLQDFAGDTTGCIVTDIRMPEMTGLELLVTLKNRGIVLPVIVMTGHGDVPLAVTAMKGGAIDFLEKPFSDDAILAAVGAALNTNHHDARKEAERSSILERLATLSQRERQVLEGLVAGHANKRMAYDLDISPRTIEIYRAHVMSKMRASSLSDLVRMALAAGINIAQDDGPTA</sequence>
<keyword evidence="1" id="KW-0805">Transcription regulation</keyword>
<organism evidence="7 8">
    <name type="scientific">Kaistia dalseonensis</name>
    <dbReference type="NCBI Taxonomy" id="410840"/>
    <lineage>
        <taxon>Bacteria</taxon>
        <taxon>Pseudomonadati</taxon>
        <taxon>Pseudomonadota</taxon>
        <taxon>Alphaproteobacteria</taxon>
        <taxon>Hyphomicrobiales</taxon>
        <taxon>Kaistiaceae</taxon>
        <taxon>Kaistia</taxon>
    </lineage>
</organism>
<dbReference type="Pfam" id="PF00196">
    <property type="entry name" value="GerE"/>
    <property type="match status" value="1"/>
</dbReference>
<dbReference type="PRINTS" id="PR00038">
    <property type="entry name" value="HTHLUXR"/>
</dbReference>
<feature type="domain" description="Response regulatory" evidence="6">
    <location>
        <begin position="6"/>
        <end position="120"/>
    </location>
</feature>
<dbReference type="SUPFAM" id="SSF52172">
    <property type="entry name" value="CheY-like"/>
    <property type="match status" value="1"/>
</dbReference>
<dbReference type="PROSITE" id="PS50043">
    <property type="entry name" value="HTH_LUXR_2"/>
    <property type="match status" value="1"/>
</dbReference>
<name>A0ABU0H807_9HYPH</name>
<keyword evidence="4" id="KW-0597">Phosphoprotein</keyword>
<feature type="domain" description="HTH luxR-type" evidence="5">
    <location>
        <begin position="136"/>
        <end position="201"/>
    </location>
</feature>
<dbReference type="InterPro" id="IPR036388">
    <property type="entry name" value="WH-like_DNA-bd_sf"/>
</dbReference>
<evidence type="ECO:0000256" key="4">
    <source>
        <dbReference type="PROSITE-ProRule" id="PRU00169"/>
    </source>
</evidence>
<dbReference type="Gene3D" id="1.10.10.10">
    <property type="entry name" value="Winged helix-like DNA-binding domain superfamily/Winged helix DNA-binding domain"/>
    <property type="match status" value="1"/>
</dbReference>
<evidence type="ECO:0000256" key="1">
    <source>
        <dbReference type="ARBA" id="ARBA00023015"/>
    </source>
</evidence>
<dbReference type="InterPro" id="IPR011006">
    <property type="entry name" value="CheY-like_superfamily"/>
</dbReference>
<evidence type="ECO:0000259" key="6">
    <source>
        <dbReference type="PROSITE" id="PS50110"/>
    </source>
</evidence>
<dbReference type="Pfam" id="PF00072">
    <property type="entry name" value="Response_reg"/>
    <property type="match status" value="1"/>
</dbReference>
<keyword evidence="8" id="KW-1185">Reference proteome</keyword>
<dbReference type="Proteomes" id="UP001241603">
    <property type="component" value="Unassembled WGS sequence"/>
</dbReference>
<comment type="caution">
    <text evidence="7">The sequence shown here is derived from an EMBL/GenBank/DDBJ whole genome shotgun (WGS) entry which is preliminary data.</text>
</comment>
<proteinExistence type="predicted"/>
<dbReference type="SUPFAM" id="SSF46894">
    <property type="entry name" value="C-terminal effector domain of the bipartite response regulators"/>
    <property type="match status" value="1"/>
</dbReference>
<evidence type="ECO:0000256" key="3">
    <source>
        <dbReference type="ARBA" id="ARBA00023163"/>
    </source>
</evidence>
<dbReference type="PROSITE" id="PS50110">
    <property type="entry name" value="RESPONSE_REGULATORY"/>
    <property type="match status" value="1"/>
</dbReference>
<dbReference type="CDD" id="cd06170">
    <property type="entry name" value="LuxR_C_like"/>
    <property type="match status" value="1"/>
</dbReference>
<dbReference type="EMBL" id="JAUSVO010000003">
    <property type="protein sequence ID" value="MDQ0437905.1"/>
    <property type="molecule type" value="Genomic_DNA"/>
</dbReference>
<evidence type="ECO:0000259" key="5">
    <source>
        <dbReference type="PROSITE" id="PS50043"/>
    </source>
</evidence>
<feature type="modified residue" description="4-aspartylphosphate" evidence="4">
    <location>
        <position position="55"/>
    </location>
</feature>
<evidence type="ECO:0000256" key="2">
    <source>
        <dbReference type="ARBA" id="ARBA00023125"/>
    </source>
</evidence>
<dbReference type="RefSeq" id="WP_266348832.1">
    <property type="nucleotide sequence ID" value="NZ_JAPKNG010000003.1"/>
</dbReference>
<dbReference type="SMART" id="SM00448">
    <property type="entry name" value="REC"/>
    <property type="match status" value="1"/>
</dbReference>
<dbReference type="InterPro" id="IPR001789">
    <property type="entry name" value="Sig_transdc_resp-reg_receiver"/>
</dbReference>
<reference evidence="7 8" key="1">
    <citation type="submission" date="2023-07" db="EMBL/GenBank/DDBJ databases">
        <title>Genomic Encyclopedia of Type Strains, Phase IV (KMG-IV): sequencing the most valuable type-strain genomes for metagenomic binning, comparative biology and taxonomic classification.</title>
        <authorList>
            <person name="Goeker M."/>
        </authorList>
    </citation>
    <scope>NUCLEOTIDE SEQUENCE [LARGE SCALE GENOMIC DNA]</scope>
    <source>
        <strain evidence="7 8">B6-8</strain>
    </source>
</reference>
<evidence type="ECO:0000313" key="7">
    <source>
        <dbReference type="EMBL" id="MDQ0437905.1"/>
    </source>
</evidence>
<protein>
    <submittedName>
        <fullName evidence="7">Two-component system response regulator FixJ</fullName>
    </submittedName>
</protein>
<dbReference type="InterPro" id="IPR016032">
    <property type="entry name" value="Sig_transdc_resp-reg_C-effctor"/>
</dbReference>
<dbReference type="CDD" id="cd17537">
    <property type="entry name" value="REC_FixJ"/>
    <property type="match status" value="1"/>
</dbReference>
<dbReference type="Gene3D" id="3.40.50.2300">
    <property type="match status" value="1"/>
</dbReference>